<dbReference type="InterPro" id="IPR050188">
    <property type="entry name" value="RluA_PseudoU_synthase"/>
</dbReference>
<dbReference type="Proteomes" id="UP000044841">
    <property type="component" value="Unassembled WGS sequence"/>
</dbReference>
<comment type="similarity">
    <text evidence="1">Belongs to the pseudouridine synthase RluA family.</text>
</comment>
<keyword evidence="4" id="KW-1185">Reference proteome</keyword>
<name>A0A0K6FYE3_9AGAM</name>
<dbReference type="GO" id="GO:0000455">
    <property type="term" value="P:enzyme-directed rRNA pseudouridine synthesis"/>
    <property type="evidence" value="ECO:0007669"/>
    <property type="project" value="TreeGrafter"/>
</dbReference>
<dbReference type="Gene3D" id="3.30.2350.10">
    <property type="entry name" value="Pseudouridine synthase"/>
    <property type="match status" value="1"/>
</dbReference>
<evidence type="ECO:0000259" key="2">
    <source>
        <dbReference type="Pfam" id="PF00849"/>
    </source>
</evidence>
<sequence length="213" mass="24039">MLARNPRTAQTLSAQLRRATFNDIIKTYLALVHGSFEPNHTGEIRKELYITDGKVSAKKPAVKDFKETESYTTWRCLASRGNVSLMELGLRTGIKHQLRVTMAQVLNAPILGDPVYGSTKDEPRLMLHSARLEILRYLREPIFGARTYRLGLTIPPPPDFLDICHKSGLIIAHEWTHSPVRVTINGSEIPYDNGLPLEEETVVDALRKFHIGK</sequence>
<dbReference type="InterPro" id="IPR006145">
    <property type="entry name" value="PsdUridine_synth_RsuA/RluA"/>
</dbReference>
<feature type="domain" description="Pseudouridine synthase RsuA/RluA-like" evidence="2">
    <location>
        <begin position="1"/>
        <end position="104"/>
    </location>
</feature>
<gene>
    <name evidence="3" type="ORF">RSOLAG22IIIB_09382</name>
</gene>
<organism evidence="3 4">
    <name type="scientific">Rhizoctonia solani</name>
    <dbReference type="NCBI Taxonomy" id="456999"/>
    <lineage>
        <taxon>Eukaryota</taxon>
        <taxon>Fungi</taxon>
        <taxon>Dikarya</taxon>
        <taxon>Basidiomycota</taxon>
        <taxon>Agaricomycotina</taxon>
        <taxon>Agaricomycetes</taxon>
        <taxon>Cantharellales</taxon>
        <taxon>Ceratobasidiaceae</taxon>
        <taxon>Rhizoctonia</taxon>
    </lineage>
</organism>
<dbReference type="PANTHER" id="PTHR21600:SF87">
    <property type="entry name" value="RNA PSEUDOURIDYLATE SYNTHASE DOMAIN-CONTAINING PROTEIN 1"/>
    <property type="match status" value="1"/>
</dbReference>
<dbReference type="GO" id="GO:0009982">
    <property type="term" value="F:pseudouridine synthase activity"/>
    <property type="evidence" value="ECO:0007669"/>
    <property type="project" value="InterPro"/>
</dbReference>
<dbReference type="AlphaFoldDB" id="A0A0K6FYE3"/>
<dbReference type="CDD" id="cd02869">
    <property type="entry name" value="PseudoU_synth_RluA_like"/>
    <property type="match status" value="1"/>
</dbReference>
<accession>A0A0K6FYE3</accession>
<dbReference type="GO" id="GO:0003723">
    <property type="term" value="F:RNA binding"/>
    <property type="evidence" value="ECO:0007669"/>
    <property type="project" value="InterPro"/>
</dbReference>
<protein>
    <recommendedName>
        <fullName evidence="2">Pseudouridine synthase RsuA/RluA-like domain-containing protein</fullName>
    </recommendedName>
</protein>
<evidence type="ECO:0000313" key="3">
    <source>
        <dbReference type="EMBL" id="CUA71159.1"/>
    </source>
</evidence>
<evidence type="ECO:0000313" key="4">
    <source>
        <dbReference type="Proteomes" id="UP000044841"/>
    </source>
</evidence>
<dbReference type="InterPro" id="IPR020103">
    <property type="entry name" value="PsdUridine_synth_cat_dom_sf"/>
</dbReference>
<dbReference type="PANTHER" id="PTHR21600">
    <property type="entry name" value="MITOCHONDRIAL RNA PSEUDOURIDINE SYNTHASE"/>
    <property type="match status" value="1"/>
</dbReference>
<proteinExistence type="inferred from homology"/>
<dbReference type="Pfam" id="PF00849">
    <property type="entry name" value="PseudoU_synth_2"/>
    <property type="match status" value="1"/>
</dbReference>
<evidence type="ECO:0000256" key="1">
    <source>
        <dbReference type="ARBA" id="ARBA00010876"/>
    </source>
</evidence>
<dbReference type="EMBL" id="CYGV01001220">
    <property type="protein sequence ID" value="CUA71159.1"/>
    <property type="molecule type" value="Genomic_DNA"/>
</dbReference>
<dbReference type="SUPFAM" id="SSF55120">
    <property type="entry name" value="Pseudouridine synthase"/>
    <property type="match status" value="1"/>
</dbReference>
<reference evidence="3 4" key="1">
    <citation type="submission" date="2015-07" db="EMBL/GenBank/DDBJ databases">
        <authorList>
            <person name="Noorani M."/>
        </authorList>
    </citation>
    <scope>NUCLEOTIDE SEQUENCE [LARGE SCALE GENOMIC DNA]</scope>
    <source>
        <strain evidence="3">BBA 69670</strain>
    </source>
</reference>